<organism evidence="2 3">
    <name type="scientific">Stylosanthes scabra</name>
    <dbReference type="NCBI Taxonomy" id="79078"/>
    <lineage>
        <taxon>Eukaryota</taxon>
        <taxon>Viridiplantae</taxon>
        <taxon>Streptophyta</taxon>
        <taxon>Embryophyta</taxon>
        <taxon>Tracheophyta</taxon>
        <taxon>Spermatophyta</taxon>
        <taxon>Magnoliopsida</taxon>
        <taxon>eudicotyledons</taxon>
        <taxon>Gunneridae</taxon>
        <taxon>Pentapetalae</taxon>
        <taxon>rosids</taxon>
        <taxon>fabids</taxon>
        <taxon>Fabales</taxon>
        <taxon>Fabaceae</taxon>
        <taxon>Papilionoideae</taxon>
        <taxon>50 kb inversion clade</taxon>
        <taxon>dalbergioids sensu lato</taxon>
        <taxon>Dalbergieae</taxon>
        <taxon>Pterocarpus clade</taxon>
        <taxon>Stylosanthes</taxon>
    </lineage>
</organism>
<evidence type="ECO:0000313" key="3">
    <source>
        <dbReference type="Proteomes" id="UP001341840"/>
    </source>
</evidence>
<protein>
    <submittedName>
        <fullName evidence="2">Uncharacterized protein</fullName>
    </submittedName>
</protein>
<evidence type="ECO:0000256" key="1">
    <source>
        <dbReference type="SAM" id="MobiDB-lite"/>
    </source>
</evidence>
<feature type="compositionally biased region" description="Acidic residues" evidence="1">
    <location>
        <begin position="90"/>
        <end position="106"/>
    </location>
</feature>
<gene>
    <name evidence="2" type="ORF">PIB30_008590</name>
</gene>
<name>A0ABU6R5C7_9FABA</name>
<feature type="region of interest" description="Disordered" evidence="1">
    <location>
        <begin position="68"/>
        <end position="106"/>
    </location>
</feature>
<dbReference type="Proteomes" id="UP001341840">
    <property type="component" value="Unassembled WGS sequence"/>
</dbReference>
<comment type="caution">
    <text evidence="2">The sequence shown here is derived from an EMBL/GenBank/DDBJ whole genome shotgun (WGS) entry which is preliminary data.</text>
</comment>
<sequence>MEEIHEHEMEVDNKQVNSISTKCVNDDRCTEEVIHKTQWGIQRGISLDRNQDNAIELAKSHEELDTVSCIDPTLPPEGETLVKDSKKEDETDDEIEDDDEENEDLEEARNTLQVCARGGITFNEDEDVVLAKLRKKKKNKGKCRNKKMQLHRGSMKLSTRLLMSGARSIFNYIPSYGSICNCGF</sequence>
<reference evidence="2 3" key="1">
    <citation type="journal article" date="2023" name="Plants (Basel)">
        <title>Bridging the Gap: Combining Genomics and Transcriptomics Approaches to Understand Stylosanthes scabra, an Orphan Legume from the Brazilian Caatinga.</title>
        <authorList>
            <person name="Ferreira-Neto J.R.C."/>
            <person name="da Silva M.D."/>
            <person name="Binneck E."/>
            <person name="de Melo N.F."/>
            <person name="da Silva R.H."/>
            <person name="de Melo A.L.T.M."/>
            <person name="Pandolfi V."/>
            <person name="Bustamante F.O."/>
            <person name="Brasileiro-Vidal A.C."/>
            <person name="Benko-Iseppon A.M."/>
        </authorList>
    </citation>
    <scope>NUCLEOTIDE SEQUENCE [LARGE SCALE GENOMIC DNA]</scope>
    <source>
        <tissue evidence="2">Leaves</tissue>
    </source>
</reference>
<feature type="compositionally biased region" description="Basic and acidic residues" evidence="1">
    <location>
        <begin position="80"/>
        <end position="89"/>
    </location>
</feature>
<evidence type="ECO:0000313" key="2">
    <source>
        <dbReference type="EMBL" id="MED6119077.1"/>
    </source>
</evidence>
<proteinExistence type="predicted"/>
<dbReference type="EMBL" id="JASCZI010030227">
    <property type="protein sequence ID" value="MED6119077.1"/>
    <property type="molecule type" value="Genomic_DNA"/>
</dbReference>
<keyword evidence="3" id="KW-1185">Reference proteome</keyword>
<accession>A0ABU6R5C7</accession>